<dbReference type="AlphaFoldDB" id="A0A8J6NXB0"/>
<dbReference type="NCBIfam" id="TIGR01298">
    <property type="entry name" value="RNaseT"/>
    <property type="match status" value="1"/>
</dbReference>
<keyword evidence="4 5" id="KW-0269">Exonuclease</keyword>
<evidence type="ECO:0000313" key="7">
    <source>
        <dbReference type="EMBL" id="MBC8519369.1"/>
    </source>
</evidence>
<dbReference type="GO" id="GO:0008408">
    <property type="term" value="F:3'-5' exonuclease activity"/>
    <property type="evidence" value="ECO:0007669"/>
    <property type="project" value="TreeGrafter"/>
</dbReference>
<evidence type="ECO:0000259" key="6">
    <source>
        <dbReference type="SMART" id="SM00479"/>
    </source>
</evidence>
<dbReference type="GO" id="GO:0000287">
    <property type="term" value="F:magnesium ion binding"/>
    <property type="evidence" value="ECO:0007669"/>
    <property type="project" value="UniProtKB-UniRule"/>
</dbReference>
<feature type="binding site" evidence="5">
    <location>
        <position position="20"/>
    </location>
    <ligand>
        <name>Mg(2+)</name>
        <dbReference type="ChEBI" id="CHEBI:18420"/>
        <label>2</label>
        <note>catalytic</note>
    </ligand>
</feature>
<keyword evidence="3 5" id="KW-0378">Hydrolase</keyword>
<evidence type="ECO:0000256" key="5">
    <source>
        <dbReference type="HAMAP-Rule" id="MF_00157"/>
    </source>
</evidence>
<protein>
    <recommendedName>
        <fullName evidence="5">Ribonuclease T</fullName>
        <ecNumber evidence="5">3.1.13.-</ecNumber>
    </recommendedName>
    <alternativeName>
        <fullName evidence="5">Exoribonuclease T</fullName>
        <shortName evidence="5">RNase T</shortName>
    </alternativeName>
</protein>
<dbReference type="EMBL" id="JACNFK010000022">
    <property type="protein sequence ID" value="MBC8519369.1"/>
    <property type="molecule type" value="Genomic_DNA"/>
</dbReference>
<feature type="binding site" evidence="5">
    <location>
        <position position="22"/>
    </location>
    <ligand>
        <name>Mg(2+)</name>
        <dbReference type="ChEBI" id="CHEBI:18420"/>
        <label>2</label>
        <note>catalytic</note>
    </ligand>
</feature>
<sequence length="211" mass="23737">MSEKSLIAKRFRGFLPVVVDVECGGFDARKDALLEISAVILDFNKDGKLDIHESHEQHVLPFKNANLDPKALEFIGLSDPWHPFRMAVEEKEALKTIFEPVRRAVKERGCSRAILVGHNAWFDLAFLNAAVERTKIKNSPFHSFSSFDTATLGGVFYGQTVLARMAQAADIEWNHEAAHSALYDAEQTAKLFCKMVNDWDEISQRFAPQAS</sequence>
<comment type="similarity">
    <text evidence="5">Belongs to the RNase T family.</text>
</comment>
<dbReference type="GO" id="GO:0016896">
    <property type="term" value="F:RNA exonuclease activity, producing 5'-phosphomonoesters"/>
    <property type="evidence" value="ECO:0007669"/>
    <property type="project" value="UniProtKB-UniRule"/>
</dbReference>
<evidence type="ECO:0000313" key="8">
    <source>
        <dbReference type="Proteomes" id="UP000654401"/>
    </source>
</evidence>
<evidence type="ECO:0000256" key="2">
    <source>
        <dbReference type="ARBA" id="ARBA00022722"/>
    </source>
</evidence>
<gene>
    <name evidence="5 7" type="primary">rnt</name>
    <name evidence="7" type="ORF">H8D24_03045</name>
</gene>
<name>A0A8J6NXB0_9GAMM</name>
<evidence type="ECO:0000256" key="1">
    <source>
        <dbReference type="ARBA" id="ARBA00022694"/>
    </source>
</evidence>
<dbReference type="Pfam" id="PF00929">
    <property type="entry name" value="RNase_T"/>
    <property type="match status" value="1"/>
</dbReference>
<feature type="domain" description="Exonuclease" evidence="6">
    <location>
        <begin position="15"/>
        <end position="201"/>
    </location>
</feature>
<evidence type="ECO:0000256" key="3">
    <source>
        <dbReference type="ARBA" id="ARBA00022801"/>
    </source>
</evidence>
<dbReference type="EC" id="3.1.13.-" evidence="5"/>
<dbReference type="GO" id="GO:0003676">
    <property type="term" value="F:nucleic acid binding"/>
    <property type="evidence" value="ECO:0007669"/>
    <property type="project" value="InterPro"/>
</dbReference>
<dbReference type="GO" id="GO:0005829">
    <property type="term" value="C:cytosol"/>
    <property type="evidence" value="ECO:0007669"/>
    <property type="project" value="TreeGrafter"/>
</dbReference>
<evidence type="ECO:0000256" key="4">
    <source>
        <dbReference type="ARBA" id="ARBA00022839"/>
    </source>
</evidence>
<proteinExistence type="inferred from homology"/>
<dbReference type="GO" id="GO:0008033">
    <property type="term" value="P:tRNA processing"/>
    <property type="evidence" value="ECO:0007669"/>
    <property type="project" value="UniProtKB-KW"/>
</dbReference>
<feature type="active site" description="Proton donor/acceptor" evidence="5">
    <location>
        <position position="179"/>
    </location>
</feature>
<dbReference type="PANTHER" id="PTHR30231">
    <property type="entry name" value="DNA POLYMERASE III SUBUNIT EPSILON"/>
    <property type="match status" value="1"/>
</dbReference>
<dbReference type="Gene3D" id="3.30.420.10">
    <property type="entry name" value="Ribonuclease H-like superfamily/Ribonuclease H"/>
    <property type="match status" value="1"/>
</dbReference>
<dbReference type="HAMAP" id="MF_00157">
    <property type="entry name" value="RNase_T"/>
    <property type="match status" value="1"/>
</dbReference>
<keyword evidence="5" id="KW-0479">Metal-binding</keyword>
<comment type="subunit">
    <text evidence="5">Homodimer.</text>
</comment>
<comment type="function">
    <text evidence="5">Trims short 3' overhangs of a variety of RNA species, leaving a one or two nucleotide 3' overhang. Responsible for the end-turnover of tRNA: specifically removes the terminal AMP residue from uncharged tRNA (tRNA-C-C-A). Also appears to be involved in tRNA biosynthesis.</text>
</comment>
<reference evidence="7 8" key="1">
    <citation type="submission" date="2020-08" db="EMBL/GenBank/DDBJ databases">
        <title>Bridging the membrane lipid divide: bacteria of the FCB group superphylum have the potential to synthesize archaeal ether lipids.</title>
        <authorList>
            <person name="Villanueva L."/>
            <person name="Von Meijenfeldt F.A.B."/>
            <person name="Westbye A.B."/>
            <person name="Yadav S."/>
            <person name="Hopmans E.C."/>
            <person name="Dutilh B.E."/>
            <person name="Sinninghe Damste J.S."/>
        </authorList>
    </citation>
    <scope>NUCLEOTIDE SEQUENCE [LARGE SCALE GENOMIC DNA]</scope>
    <source>
        <strain evidence="7">NIOZ-UU100</strain>
    </source>
</reference>
<dbReference type="SUPFAM" id="SSF53098">
    <property type="entry name" value="Ribonuclease H-like"/>
    <property type="match status" value="1"/>
</dbReference>
<dbReference type="InterPro" id="IPR005987">
    <property type="entry name" value="RNase_T"/>
</dbReference>
<feature type="site" description="Important for substrate binding and specificity" evidence="5">
    <location>
        <position position="122"/>
    </location>
</feature>
<accession>A0A8J6NXB0</accession>
<dbReference type="GO" id="GO:0045004">
    <property type="term" value="P:DNA replication proofreading"/>
    <property type="evidence" value="ECO:0007669"/>
    <property type="project" value="TreeGrafter"/>
</dbReference>
<dbReference type="InterPro" id="IPR012337">
    <property type="entry name" value="RNaseH-like_sf"/>
</dbReference>
<dbReference type="PANTHER" id="PTHR30231:SF2">
    <property type="entry name" value="RIBONUCLEASE T"/>
    <property type="match status" value="1"/>
</dbReference>
<dbReference type="SMART" id="SM00479">
    <property type="entry name" value="EXOIII"/>
    <property type="match status" value="1"/>
</dbReference>
<keyword evidence="5" id="KW-0460">Magnesium</keyword>
<feature type="binding site" evidence="5">
    <location>
        <position position="184"/>
    </location>
    <ligand>
        <name>Mg(2+)</name>
        <dbReference type="ChEBI" id="CHEBI:18420"/>
        <label>2</label>
        <note>catalytic</note>
    </ligand>
</feature>
<dbReference type="InterPro" id="IPR036397">
    <property type="entry name" value="RNaseH_sf"/>
</dbReference>
<feature type="site" description="Important for substrate binding and specificity" evidence="5">
    <location>
        <position position="74"/>
    </location>
</feature>
<feature type="site" description="Important for substrate binding and specificity" evidence="5">
    <location>
        <position position="144"/>
    </location>
</feature>
<comment type="cofactor">
    <cofactor evidence="5">
        <name>Mg(2+)</name>
        <dbReference type="ChEBI" id="CHEBI:18420"/>
    </cofactor>
    <text evidence="5">Binds two Mg(2+) per subunit. The active form of the enzyme binds two Mg(2+) ions in its active site. The first Mg(2+) forms only one salt bridge with the protein.</text>
</comment>
<dbReference type="InterPro" id="IPR013520">
    <property type="entry name" value="Ribonucl_H"/>
</dbReference>
<feature type="binding site" evidence="5">
    <location>
        <position position="20"/>
    </location>
    <ligand>
        <name>Mg(2+)</name>
        <dbReference type="ChEBI" id="CHEBI:18420"/>
        <label>1</label>
        <note>catalytic</note>
    </ligand>
</feature>
<keyword evidence="1 5" id="KW-0819">tRNA processing</keyword>
<feature type="binding site" evidence="5">
    <location>
        <position position="179"/>
    </location>
    <ligand>
        <name>Mg(2+)</name>
        <dbReference type="ChEBI" id="CHEBI:18420"/>
        <label>2</label>
        <note>catalytic</note>
    </ligand>
</feature>
<comment type="caution">
    <text evidence="7">The sequence shown here is derived from an EMBL/GenBank/DDBJ whole genome shotgun (WGS) entry which is preliminary data.</text>
</comment>
<organism evidence="7 8">
    <name type="scientific">Candidatus Thiopontia autotrophica</name>
    <dbReference type="NCBI Taxonomy" id="2841688"/>
    <lineage>
        <taxon>Bacteria</taxon>
        <taxon>Pseudomonadati</taxon>
        <taxon>Pseudomonadota</taxon>
        <taxon>Gammaproteobacteria</taxon>
        <taxon>Candidatus Thiopontia</taxon>
    </lineage>
</organism>
<keyword evidence="2 5" id="KW-0540">Nuclease</keyword>
<feature type="site" description="Important for substrate binding and specificity" evidence="5">
    <location>
        <position position="26"/>
    </location>
</feature>
<dbReference type="Proteomes" id="UP000654401">
    <property type="component" value="Unassembled WGS sequence"/>
</dbReference>